<evidence type="ECO:0000313" key="2">
    <source>
        <dbReference type="EMBL" id="KAA8628805.1"/>
    </source>
</evidence>
<evidence type="ECO:0000313" key="3">
    <source>
        <dbReference type="Proteomes" id="UP000433876"/>
    </source>
</evidence>
<dbReference type="AlphaFoldDB" id="A0A8S8ZK63"/>
<name>A0A8S8ZK63_SORMA</name>
<feature type="compositionally biased region" description="Acidic residues" evidence="1">
    <location>
        <begin position="15"/>
        <end position="28"/>
    </location>
</feature>
<accession>A0A8S8ZK63</accession>
<organism evidence="2 3">
    <name type="scientific">Sordaria macrospora</name>
    <dbReference type="NCBI Taxonomy" id="5147"/>
    <lineage>
        <taxon>Eukaryota</taxon>
        <taxon>Fungi</taxon>
        <taxon>Dikarya</taxon>
        <taxon>Ascomycota</taxon>
        <taxon>Pezizomycotina</taxon>
        <taxon>Sordariomycetes</taxon>
        <taxon>Sordariomycetidae</taxon>
        <taxon>Sordariales</taxon>
        <taxon>Sordariaceae</taxon>
        <taxon>Sordaria</taxon>
    </lineage>
</organism>
<dbReference type="VEuPathDB" id="FungiDB:SMAC_09037"/>
<dbReference type="EMBL" id="NMPR01000163">
    <property type="protein sequence ID" value="KAA8628805.1"/>
    <property type="molecule type" value="Genomic_DNA"/>
</dbReference>
<comment type="caution">
    <text evidence="2">The sequence shown here is derived from an EMBL/GenBank/DDBJ whole genome shotgun (WGS) entry which is preliminary data.</text>
</comment>
<proteinExistence type="predicted"/>
<dbReference type="Proteomes" id="UP000433876">
    <property type="component" value="Unassembled WGS sequence"/>
</dbReference>
<dbReference type="Pfam" id="PF18647">
    <property type="entry name" value="Fungal_lectin_2"/>
    <property type="match status" value="1"/>
</dbReference>
<feature type="region of interest" description="Disordered" evidence="1">
    <location>
        <begin position="1"/>
        <end position="31"/>
    </location>
</feature>
<evidence type="ECO:0000256" key="1">
    <source>
        <dbReference type="SAM" id="MobiDB-lite"/>
    </source>
</evidence>
<protein>
    <submittedName>
        <fullName evidence="2">Uncharacterized protein</fullName>
    </submittedName>
</protein>
<reference evidence="2 3" key="1">
    <citation type="submission" date="2017-07" db="EMBL/GenBank/DDBJ databases">
        <title>Genome sequence of the Sordaria macrospora wild type strain R19027.</title>
        <authorList>
            <person name="Nowrousian M."/>
            <person name="Teichert I."/>
            <person name="Kueck U."/>
        </authorList>
    </citation>
    <scope>NUCLEOTIDE SEQUENCE [LARGE SCALE GENOMIC DNA]</scope>
    <source>
        <strain evidence="2 3">R19027</strain>
        <tissue evidence="2">Mycelium</tissue>
    </source>
</reference>
<gene>
    <name evidence="2" type="ORF">SMACR_09037</name>
</gene>
<sequence>MTIGKDTWLRRRDADGDEDDEDEDDDIDFGLGLNHTSTKITTLDDDDIYSSVLYRSPTMAKARQDGGSSDNVCSYNQDEFHCARADDNRHAFVRWETAGRLYHEFCNSVSAPSGEANWRFPRRYNAGTPEAVEFVIQLSNGAFEFNRGQCLESMDLIINSCDGNDPNNPLNLEFGGRYKRGNFQYEVNPLMENREMVTEAGGRCWGDYRFFYSHFDVEGRGLVGQRL</sequence>